<organism evidence="1">
    <name type="scientific">marine sediment metagenome</name>
    <dbReference type="NCBI Taxonomy" id="412755"/>
    <lineage>
        <taxon>unclassified sequences</taxon>
        <taxon>metagenomes</taxon>
        <taxon>ecological metagenomes</taxon>
    </lineage>
</organism>
<name>X1UJX5_9ZZZZ</name>
<reference evidence="1" key="1">
    <citation type="journal article" date="2014" name="Front. Microbiol.">
        <title>High frequency of phylogenetically diverse reductive dehalogenase-homologous genes in deep subseafloor sedimentary metagenomes.</title>
        <authorList>
            <person name="Kawai M."/>
            <person name="Futagami T."/>
            <person name="Toyoda A."/>
            <person name="Takaki Y."/>
            <person name="Nishi S."/>
            <person name="Hori S."/>
            <person name="Arai W."/>
            <person name="Tsubouchi T."/>
            <person name="Morono Y."/>
            <person name="Uchiyama I."/>
            <person name="Ito T."/>
            <person name="Fujiyama A."/>
            <person name="Inagaki F."/>
            <person name="Takami H."/>
        </authorList>
    </citation>
    <scope>NUCLEOTIDE SEQUENCE</scope>
    <source>
        <strain evidence="1">Expedition CK06-06</strain>
    </source>
</reference>
<evidence type="ECO:0000313" key="1">
    <source>
        <dbReference type="EMBL" id="GAJ03887.1"/>
    </source>
</evidence>
<dbReference type="AlphaFoldDB" id="X1UJX5"/>
<feature type="non-terminal residue" evidence="1">
    <location>
        <position position="1"/>
    </location>
</feature>
<gene>
    <name evidence="1" type="ORF">S12H4_51911</name>
</gene>
<dbReference type="EMBL" id="BARW01032861">
    <property type="protein sequence ID" value="GAJ03887.1"/>
    <property type="molecule type" value="Genomic_DNA"/>
</dbReference>
<proteinExistence type="predicted"/>
<comment type="caution">
    <text evidence="1">The sequence shown here is derived from an EMBL/GenBank/DDBJ whole genome shotgun (WGS) entry which is preliminary data.</text>
</comment>
<sequence>PKRYWSDRKQTAYNLEGKAHLERARVRRCRLDHHTCGYHFTQTEAYALTTK</sequence>
<protein>
    <submittedName>
        <fullName evidence="1">Uncharacterized protein</fullName>
    </submittedName>
</protein>
<accession>X1UJX5</accession>